<accession>A0ABU5UY96</accession>
<proteinExistence type="predicted"/>
<organism evidence="2 3">
    <name type="scientific">Stenotrophomonas capsici</name>
    <dbReference type="NCBI Taxonomy" id="3110230"/>
    <lineage>
        <taxon>Bacteria</taxon>
        <taxon>Pseudomonadati</taxon>
        <taxon>Pseudomonadota</taxon>
        <taxon>Gammaproteobacteria</taxon>
        <taxon>Lysobacterales</taxon>
        <taxon>Lysobacteraceae</taxon>
        <taxon>Stenotrophomonas</taxon>
    </lineage>
</organism>
<evidence type="ECO:0000313" key="2">
    <source>
        <dbReference type="EMBL" id="MEA5666052.1"/>
    </source>
</evidence>
<name>A0ABU5UY96_9GAMM</name>
<feature type="coiled-coil region" evidence="1">
    <location>
        <begin position="300"/>
        <end position="327"/>
    </location>
</feature>
<evidence type="ECO:0000313" key="3">
    <source>
        <dbReference type="Proteomes" id="UP001301653"/>
    </source>
</evidence>
<reference evidence="2 3" key="1">
    <citation type="submission" date="2023-12" db="EMBL/GenBank/DDBJ databases">
        <title>Stenotrophomonas guangdongensis sp. nov., isolated from wilted pepper plants (Capsicum annuum).</title>
        <authorList>
            <person name="Qiu M."/>
            <person name="Li Y."/>
            <person name="Liu Q."/>
            <person name="Zhang X."/>
            <person name="Huang Y."/>
            <person name="Guo R."/>
            <person name="Hu M."/>
            <person name="Zhou J."/>
            <person name="Zhou X."/>
        </authorList>
    </citation>
    <scope>NUCLEOTIDE SEQUENCE [LARGE SCALE GENOMIC DNA]</scope>
    <source>
        <strain evidence="2 3">MH1</strain>
    </source>
</reference>
<evidence type="ECO:0000256" key="1">
    <source>
        <dbReference type="SAM" id="Coils"/>
    </source>
</evidence>
<sequence length="459" mass="49528">MSMQNIVQLPGRWLTFDQDRVTVSDTRPRLEGPAWLFAEFEGGNSGVMSLEGSSAHAVALIEKRLRADGLIDGEGKILIHKNRSMGAGYQTLFTAVPLDTWQQTYAWAEAQPDHCLVVPLTSLMWRTLKAGDGLVVHSGRQMSVLALRKHDIIHRASMAYSEDASDLSMTAGALAQQVADDLSRNDEESEPLQFRWCSLFVPATEPGQAPANQQLAEIFAVNTGCQVKQVPMQVYHDAEGQAWSSGIAWMAAQASPRDAVNPTASRAAYLAEWALPLASAASLLIAIALGTLGTRWMLAAHDANERSETISQEITSLEEQARQLSGKAAMPPGFDAAMQFVNKAKTLTDGLDPVTGLESIRLAAQDEVRVLRVRVEQPAPGQATAAPRTLRVDGMVDADRGTPGMQIATFVERLRREGFDPEPLDPQSGGATRAGGGVFSYLLKRPTPAGTDTATEPTT</sequence>
<dbReference type="EMBL" id="JAYFUH010000036">
    <property type="protein sequence ID" value="MEA5666052.1"/>
    <property type="molecule type" value="Genomic_DNA"/>
</dbReference>
<evidence type="ECO:0008006" key="4">
    <source>
        <dbReference type="Google" id="ProtNLM"/>
    </source>
</evidence>
<keyword evidence="1" id="KW-0175">Coiled coil</keyword>
<protein>
    <recommendedName>
        <fullName evidence="4">Fimbrial assembly protein</fullName>
    </recommendedName>
</protein>
<dbReference type="RefSeq" id="WP_323437638.1">
    <property type="nucleotide sequence ID" value="NZ_JAYFUH010000036.1"/>
</dbReference>
<dbReference type="Proteomes" id="UP001301653">
    <property type="component" value="Unassembled WGS sequence"/>
</dbReference>
<keyword evidence="3" id="KW-1185">Reference proteome</keyword>
<comment type="caution">
    <text evidence="2">The sequence shown here is derived from an EMBL/GenBank/DDBJ whole genome shotgun (WGS) entry which is preliminary data.</text>
</comment>
<gene>
    <name evidence="2" type="ORF">VA603_00680</name>
</gene>